<protein>
    <submittedName>
        <fullName evidence="1">Uncharacterized protein</fullName>
    </submittedName>
</protein>
<reference evidence="2" key="1">
    <citation type="submission" date="2019-06" db="EMBL/GenBank/DDBJ databases">
        <title>Alistipes onderdonkii subsp. vulgaris subsp. nov., Alistipes dispar sp. nov. and Alistipes communis sp. nov., isolated from human faeces, and creation of Alistipes onderdonkii subsp. onderdonkii subsp. nov.</title>
        <authorList>
            <person name="Sakamoto M."/>
            <person name="Ikeyama N."/>
            <person name="Ogata Y."/>
            <person name="Suda W."/>
            <person name="Iino T."/>
            <person name="Hattori M."/>
            <person name="Ohkuma M."/>
        </authorList>
    </citation>
    <scope>NUCLEOTIDE SEQUENCE [LARGE SCALE GENOMIC DNA]</scope>
    <source>
        <strain evidence="2">5CBH24</strain>
    </source>
</reference>
<sequence>MDNAQNSSTLPRKPVGGICRVRLASARAFSPQSRFAEYELIDDRSAYVETLTADEGLLRVRHTLTLVFDKHQADAWFDRRWLERCATDGVVAAIETAAGERLRIGRSDRFGCEQALRLERFTFASGAAPGDRPTATLVLASEDTDRAQTDTDDYEED</sequence>
<dbReference type="GeneID" id="78342008"/>
<organism evidence="1 2">
    <name type="scientific">Alistipes communis</name>
    <dbReference type="NCBI Taxonomy" id="2585118"/>
    <lineage>
        <taxon>Bacteria</taxon>
        <taxon>Pseudomonadati</taxon>
        <taxon>Bacteroidota</taxon>
        <taxon>Bacteroidia</taxon>
        <taxon>Bacteroidales</taxon>
        <taxon>Rikenellaceae</taxon>
        <taxon>Alistipes</taxon>
    </lineage>
</organism>
<dbReference type="RefSeq" id="WP_141412568.1">
    <property type="nucleotide sequence ID" value="NZ_AP019735.1"/>
</dbReference>
<dbReference type="Proteomes" id="UP000318946">
    <property type="component" value="Chromosome"/>
</dbReference>
<evidence type="ECO:0000313" key="1">
    <source>
        <dbReference type="EMBL" id="BBL03974.1"/>
    </source>
</evidence>
<proteinExistence type="predicted"/>
<accession>A0A4Y1WU41</accession>
<dbReference type="AlphaFoldDB" id="A0A4Y1WU41"/>
<gene>
    <name evidence="1" type="ORF">A5CBH24_12870</name>
</gene>
<keyword evidence="2" id="KW-1185">Reference proteome</keyword>
<dbReference type="KEGG" id="acou:A5CBH24_12870"/>
<dbReference type="OrthoDB" id="10001416at2"/>
<dbReference type="EMBL" id="AP019735">
    <property type="protein sequence ID" value="BBL03974.1"/>
    <property type="molecule type" value="Genomic_DNA"/>
</dbReference>
<name>A0A4Y1WU41_9BACT</name>
<evidence type="ECO:0000313" key="2">
    <source>
        <dbReference type="Proteomes" id="UP000318946"/>
    </source>
</evidence>